<keyword evidence="1" id="KW-0812">Transmembrane</keyword>
<comment type="caution">
    <text evidence="2">The sequence shown here is derived from an EMBL/GenBank/DDBJ whole genome shotgun (WGS) entry which is preliminary data.</text>
</comment>
<feature type="transmembrane region" description="Helical" evidence="1">
    <location>
        <begin position="46"/>
        <end position="63"/>
    </location>
</feature>
<evidence type="ECO:0008006" key="4">
    <source>
        <dbReference type="Google" id="ProtNLM"/>
    </source>
</evidence>
<keyword evidence="3" id="KW-1185">Reference proteome</keyword>
<feature type="transmembrane region" description="Helical" evidence="1">
    <location>
        <begin position="106"/>
        <end position="126"/>
    </location>
</feature>
<name>A0A6L5GE56_9ACTN</name>
<dbReference type="Proteomes" id="UP000477750">
    <property type="component" value="Unassembled WGS sequence"/>
</dbReference>
<feature type="transmembrane region" description="Helical" evidence="1">
    <location>
        <begin position="12"/>
        <end position="34"/>
    </location>
</feature>
<keyword evidence="1" id="KW-0472">Membrane</keyword>
<protein>
    <recommendedName>
        <fullName evidence="4">Transmembrane protein</fullName>
    </recommendedName>
</protein>
<reference evidence="2 3" key="1">
    <citation type="submission" date="2019-10" db="EMBL/GenBank/DDBJ databases">
        <title>Glycomyces albidus sp. nov., a novel actinomycete isolated from rhizosphere soil of wheat (Triticum aestivum L.).</title>
        <authorList>
            <person name="Qian L."/>
        </authorList>
    </citation>
    <scope>NUCLEOTIDE SEQUENCE [LARGE SCALE GENOMIC DNA]</scope>
    <source>
        <strain evidence="2 3">NEAU-7082</strain>
    </source>
</reference>
<evidence type="ECO:0000313" key="3">
    <source>
        <dbReference type="Proteomes" id="UP000477750"/>
    </source>
</evidence>
<sequence>MDTATPSPPRRIGGRIAYATGPLAVLAIPTGIVLDDRYYTEPVVGLTAWAAGLILMQATGFLARQAWIRWTAWLLVPACWLGTASAAIGYMWAGTWWPRAEPVGEAAPWLLLVAAMTWFAWSVALLKPAVLRIYSSRKE</sequence>
<organism evidence="2 3">
    <name type="scientific">Glycomyces albidus</name>
    <dbReference type="NCBI Taxonomy" id="2656774"/>
    <lineage>
        <taxon>Bacteria</taxon>
        <taxon>Bacillati</taxon>
        <taxon>Actinomycetota</taxon>
        <taxon>Actinomycetes</taxon>
        <taxon>Glycomycetales</taxon>
        <taxon>Glycomycetaceae</taxon>
        <taxon>Glycomyces</taxon>
    </lineage>
</organism>
<evidence type="ECO:0000313" key="2">
    <source>
        <dbReference type="EMBL" id="MQM27970.1"/>
    </source>
</evidence>
<proteinExistence type="predicted"/>
<feature type="transmembrane region" description="Helical" evidence="1">
    <location>
        <begin position="70"/>
        <end position="94"/>
    </location>
</feature>
<dbReference type="EMBL" id="WIAO01000032">
    <property type="protein sequence ID" value="MQM27970.1"/>
    <property type="molecule type" value="Genomic_DNA"/>
</dbReference>
<dbReference type="RefSeq" id="WP_153027085.1">
    <property type="nucleotide sequence ID" value="NZ_WIAO01000032.1"/>
</dbReference>
<keyword evidence="1" id="KW-1133">Transmembrane helix</keyword>
<gene>
    <name evidence="2" type="ORF">GFD30_20720</name>
</gene>
<dbReference type="AlphaFoldDB" id="A0A6L5GE56"/>
<accession>A0A6L5GE56</accession>
<evidence type="ECO:0000256" key="1">
    <source>
        <dbReference type="SAM" id="Phobius"/>
    </source>
</evidence>